<dbReference type="Gene3D" id="2.20.100.10">
    <property type="entry name" value="Thrombospondin type-1 (TSP1) repeat"/>
    <property type="match status" value="1"/>
</dbReference>
<evidence type="ECO:0000259" key="4">
    <source>
        <dbReference type="PROSITE" id="PS50958"/>
    </source>
</evidence>
<dbReference type="InterPro" id="IPR036383">
    <property type="entry name" value="TSP1_rpt_sf"/>
</dbReference>
<keyword evidence="6" id="KW-1185">Reference proteome</keyword>
<dbReference type="Pfam" id="PF19028">
    <property type="entry name" value="TSP1_spondin"/>
    <property type="match status" value="1"/>
</dbReference>
<dbReference type="FunFam" id="2.20.100.10:FF:000134">
    <property type="entry name" value="Uncharacterized protein"/>
    <property type="match status" value="1"/>
</dbReference>
<dbReference type="InterPro" id="IPR000884">
    <property type="entry name" value="TSP1_rpt"/>
</dbReference>
<feature type="non-terminal residue" evidence="5">
    <location>
        <position position="1"/>
    </location>
</feature>
<dbReference type="SMART" id="SM00209">
    <property type="entry name" value="TSP1"/>
    <property type="match status" value="1"/>
</dbReference>
<dbReference type="InterPro" id="IPR044004">
    <property type="entry name" value="TSP1_spondin_dom"/>
</dbReference>
<dbReference type="OrthoDB" id="98591at2759"/>
<feature type="domain" description="SMB" evidence="4">
    <location>
        <begin position="3"/>
        <end position="48"/>
    </location>
</feature>
<dbReference type="PANTHER" id="PTHR20920">
    <property type="entry name" value="RPE-SPONDIN"/>
    <property type="match status" value="1"/>
</dbReference>
<keyword evidence="3" id="KW-0325">Glycoprotein</keyword>
<dbReference type="Proteomes" id="UP000545332">
    <property type="component" value="Unassembled WGS sequence"/>
</dbReference>
<proteinExistence type="predicted"/>
<feature type="non-terminal residue" evidence="5">
    <location>
        <position position="108"/>
    </location>
</feature>
<accession>A0A7K4K5X5</accession>
<keyword evidence="2" id="KW-1015">Disulfide bond</keyword>
<evidence type="ECO:0000256" key="2">
    <source>
        <dbReference type="ARBA" id="ARBA00023157"/>
    </source>
</evidence>
<evidence type="ECO:0000256" key="3">
    <source>
        <dbReference type="ARBA" id="ARBA00023180"/>
    </source>
</evidence>
<evidence type="ECO:0000256" key="1">
    <source>
        <dbReference type="ARBA" id="ARBA00022729"/>
    </source>
</evidence>
<dbReference type="PROSITE" id="PS50958">
    <property type="entry name" value="SMB_2"/>
    <property type="match status" value="1"/>
</dbReference>
<keyword evidence="1" id="KW-0732">Signal</keyword>
<dbReference type="SUPFAM" id="SSF82895">
    <property type="entry name" value="TSP-1 type 1 repeat"/>
    <property type="match status" value="1"/>
</dbReference>
<evidence type="ECO:0000313" key="6">
    <source>
        <dbReference type="Proteomes" id="UP000545332"/>
    </source>
</evidence>
<dbReference type="EMBL" id="VWPX01005965">
    <property type="protein sequence ID" value="NWI11710.1"/>
    <property type="molecule type" value="Genomic_DNA"/>
</dbReference>
<reference evidence="5 6" key="1">
    <citation type="submission" date="2019-09" db="EMBL/GenBank/DDBJ databases">
        <title>Bird 10,000 Genomes (B10K) Project - Family phase.</title>
        <authorList>
            <person name="Zhang G."/>
        </authorList>
    </citation>
    <scope>NUCLEOTIDE SEQUENCE [LARGE SCALE GENOMIC DNA]</scope>
    <source>
        <strain evidence="5">B10K-MSB-42743</strain>
        <tissue evidence="5">Heart</tissue>
    </source>
</reference>
<dbReference type="AlphaFoldDB" id="A0A7K4K5X5"/>
<dbReference type="InterPro" id="IPR039942">
    <property type="entry name" value="SBSPO"/>
</dbReference>
<name>A0A7K4K5X5_9AVES</name>
<dbReference type="InterPro" id="IPR001212">
    <property type="entry name" value="Somatomedin_B_dom"/>
</dbReference>
<sequence>GCGRRCCPGRNNECWAPGGGGSRCYCDTYCERTRDCCADQRAACRQAALDCVVGPWGPWSGCTSACGVGSQARGRHVAVPPRHGGQPCPDLKQRRGCLGDQLLCRTAK</sequence>
<comment type="caution">
    <text evidence="5">The sequence shown here is derived from an EMBL/GenBank/DDBJ whole genome shotgun (WGS) entry which is preliminary data.</text>
</comment>
<evidence type="ECO:0000313" key="5">
    <source>
        <dbReference type="EMBL" id="NWI11710.1"/>
    </source>
</evidence>
<gene>
    <name evidence="5" type="primary">Sbspon_0</name>
    <name evidence="5" type="ORF">CRYSOU_R06071</name>
</gene>
<organism evidence="5 6">
    <name type="scientific">Crypturellus soui</name>
    <dbReference type="NCBI Taxonomy" id="458187"/>
    <lineage>
        <taxon>Eukaryota</taxon>
        <taxon>Metazoa</taxon>
        <taxon>Chordata</taxon>
        <taxon>Craniata</taxon>
        <taxon>Vertebrata</taxon>
        <taxon>Euteleostomi</taxon>
        <taxon>Archelosauria</taxon>
        <taxon>Archosauria</taxon>
        <taxon>Dinosauria</taxon>
        <taxon>Saurischia</taxon>
        <taxon>Theropoda</taxon>
        <taxon>Coelurosauria</taxon>
        <taxon>Aves</taxon>
        <taxon>Palaeognathae</taxon>
        <taxon>Tinamiformes</taxon>
        <taxon>Tinamidae</taxon>
        <taxon>Crypturellus</taxon>
    </lineage>
</organism>
<dbReference type="PANTHER" id="PTHR20920:SF6">
    <property type="entry name" value="SOMATOMEDIN B AND THROMBOSPONDIN TYPE 1 DOMAIN CONTAINING"/>
    <property type="match status" value="1"/>
</dbReference>
<protein>
    <submittedName>
        <fullName evidence="5">SBSPO protein</fullName>
    </submittedName>
</protein>
<dbReference type="PROSITE" id="PS50092">
    <property type="entry name" value="TSP1"/>
    <property type="match status" value="1"/>
</dbReference>